<feature type="transmembrane region" description="Helical" evidence="1">
    <location>
        <begin position="72"/>
        <end position="94"/>
    </location>
</feature>
<keyword evidence="1" id="KW-1133">Transmembrane helix</keyword>
<evidence type="ECO:0000313" key="2">
    <source>
        <dbReference type="Proteomes" id="UP000504634"/>
    </source>
</evidence>
<dbReference type="RefSeq" id="XP_030371553.1">
    <property type="nucleotide sequence ID" value="XM_030515693.1"/>
</dbReference>
<dbReference type="AlphaFoldDB" id="A0A6J2T8T4"/>
<sequence length="386" mass="43137">MAVSSKVFVERFGWRDCNELLHPHSCGRSALINVRRFIASNAKYYIPVALLHFLKRALQGYSLEVLLDALSYYAQLIFGGLVNACLISTSVCALRQALGEFHLYTLLFVPSAFGAAFIAGVTPRVKRLQHTAIFQSLIESLLLQRGNPLTRALGASKTLQTLLFMCCSALILHGKQRRLHNGFWFLTPDRMPPPDAAALTSCSHERDCGSHIAQGVRNYFLIGLAMDVFKMLIGCAKTGLWSLKQLRLESATWLSCYMAIYRTSHCYLKRKPAASDSLKHIIASFLGGLSYLCYPKLSILSYALLEAMRTLWNAYNKNKTNLKKQKSRFGYSDVIFPLALAYLIHNYVFEPGKVSVLAGIIIDSTTANYAGNLQKRMRLLEPSSMG</sequence>
<accession>A0A6J2T8T4</accession>
<dbReference type="Proteomes" id="UP000504634">
    <property type="component" value="Unplaced"/>
</dbReference>
<gene>
    <name evidence="3" type="primary">LOC115621870</name>
</gene>
<keyword evidence="1" id="KW-0472">Membrane</keyword>
<evidence type="ECO:0000256" key="1">
    <source>
        <dbReference type="SAM" id="Phobius"/>
    </source>
</evidence>
<organism evidence="2 3">
    <name type="scientific">Drosophila lebanonensis</name>
    <name type="common">Fruit fly</name>
    <name type="synonym">Scaptodrosophila lebanonensis</name>
    <dbReference type="NCBI Taxonomy" id="7225"/>
    <lineage>
        <taxon>Eukaryota</taxon>
        <taxon>Metazoa</taxon>
        <taxon>Ecdysozoa</taxon>
        <taxon>Arthropoda</taxon>
        <taxon>Hexapoda</taxon>
        <taxon>Insecta</taxon>
        <taxon>Pterygota</taxon>
        <taxon>Neoptera</taxon>
        <taxon>Endopterygota</taxon>
        <taxon>Diptera</taxon>
        <taxon>Brachycera</taxon>
        <taxon>Muscomorpha</taxon>
        <taxon>Ephydroidea</taxon>
        <taxon>Drosophilidae</taxon>
        <taxon>Scaptodrosophila</taxon>
    </lineage>
</organism>
<keyword evidence="1" id="KW-0812">Transmembrane</keyword>
<keyword evidence="2" id="KW-1185">Reference proteome</keyword>
<reference evidence="3" key="1">
    <citation type="submission" date="2025-08" db="UniProtKB">
        <authorList>
            <consortium name="RefSeq"/>
        </authorList>
    </citation>
    <scope>IDENTIFICATION</scope>
    <source>
        <strain evidence="3">11010-0011.00</strain>
        <tissue evidence="3">Whole body</tissue>
    </source>
</reference>
<evidence type="ECO:0000313" key="3">
    <source>
        <dbReference type="RefSeq" id="XP_030371553.1"/>
    </source>
</evidence>
<name>A0A6J2T8T4_DROLE</name>
<proteinExistence type="predicted"/>
<feature type="transmembrane region" description="Helical" evidence="1">
    <location>
        <begin position="101"/>
        <end position="121"/>
    </location>
</feature>
<dbReference type="GeneID" id="115621870"/>
<protein>
    <submittedName>
        <fullName evidence="3">Uncharacterized protein LOC115621870 isoform X2</fullName>
    </submittedName>
</protein>